<feature type="compositionally biased region" description="Low complexity" evidence="3">
    <location>
        <begin position="446"/>
        <end position="461"/>
    </location>
</feature>
<dbReference type="InterPro" id="IPR001005">
    <property type="entry name" value="SANT/Myb"/>
</dbReference>
<comment type="caution">
    <text evidence="6">The sequence shown here is derived from an EMBL/GenBank/DDBJ whole genome shotgun (WGS) entry which is preliminary data.</text>
</comment>
<feature type="compositionally biased region" description="Polar residues" evidence="3">
    <location>
        <begin position="226"/>
        <end position="240"/>
    </location>
</feature>
<dbReference type="InterPro" id="IPR044822">
    <property type="entry name" value="Myb_DNA-bind_4"/>
</dbReference>
<feature type="compositionally biased region" description="Polar residues" evidence="3">
    <location>
        <begin position="341"/>
        <end position="354"/>
    </location>
</feature>
<feature type="compositionally biased region" description="Basic and acidic residues" evidence="3">
    <location>
        <begin position="501"/>
        <end position="512"/>
    </location>
</feature>
<evidence type="ECO:0000313" key="6">
    <source>
        <dbReference type="EMBL" id="KAG4412174.1"/>
    </source>
</evidence>
<dbReference type="SMART" id="SM00389">
    <property type="entry name" value="HOX"/>
    <property type="match status" value="1"/>
</dbReference>
<name>A0A8H7SZ19_9HELO</name>
<dbReference type="Proteomes" id="UP000664132">
    <property type="component" value="Unassembled WGS sequence"/>
</dbReference>
<dbReference type="OrthoDB" id="6159439at2759"/>
<dbReference type="SMART" id="SM00717">
    <property type="entry name" value="SANT"/>
    <property type="match status" value="2"/>
</dbReference>
<feature type="domain" description="Myb-like" evidence="5">
    <location>
        <begin position="11"/>
        <end position="72"/>
    </location>
</feature>
<dbReference type="InterPro" id="IPR001356">
    <property type="entry name" value="HD"/>
</dbReference>
<evidence type="ECO:0000256" key="3">
    <source>
        <dbReference type="SAM" id="MobiDB-lite"/>
    </source>
</evidence>
<dbReference type="AlphaFoldDB" id="A0A8H7SZ19"/>
<evidence type="ECO:0000256" key="2">
    <source>
        <dbReference type="RuleBase" id="RU000682"/>
    </source>
</evidence>
<feature type="compositionally biased region" description="Polar residues" evidence="3">
    <location>
        <begin position="191"/>
        <end position="212"/>
    </location>
</feature>
<sequence>MSTSTSSTLARWTDEEHQILVQLTNDQIELESQDHTQEISWAEHWRQVSSKLHESGYYRTNTACQSYWKRVVETQKANEEAAGPRWDDSEHQILLGMTEDQLALEREDPSAVIPWPKHWKKVSIRLQENGYNRTPNACSAYWLKVGYDFSVDNYEPVPDMPKIRKTDDAKDQVEDEVVVDIGVEAEGENLKPNQASGDDSVSIDSSNDQSLQEEIPTDLPEPKSILLSNASSIFTPSITPAPSEKDPSDDESYQPRQREPTKSKMSHTPTKADVTPPKPLSPKLPMRRGFRFSAEQRAVLEAQVANHGPYPDSDRRAALARDLGVEEKTIRNWFIHRRSQKGQNIISGMTTPGPNNHEDSSFSEGSTPVSAPPDSGAKRRPFTADCAGSSLSIDEGIGGHHAKRLRLGDDHGHHNHEEPRMITNTMSGNGTTEDSGIQKGFGMRQSSGSSISIDPSRNSSIADSSIGRDSAATSMASFSPVDVTVRYPPTGDLALHNLGKGRQEEHRPEIKKSPSFPTPVSGADWNPINSARGRESKPVSLASAGSTPTPTPQILPFHHGRLSNQHPYGRPVFATPPPPLAPPSEPNLNHRSFHQQPLSASPPPPKPGSSNNDSDEKQWMSSKVSSFQTEIENLNRDKAARLHRISLIDQRIDDMTHEENALEEDREKEILEAVRQIEERYRGRHELIKTQQRELGQSREVELEGLQRNGADLKKRKTALEHFQALVGLYDEE</sequence>
<evidence type="ECO:0000259" key="5">
    <source>
        <dbReference type="PROSITE" id="PS50090"/>
    </source>
</evidence>
<proteinExistence type="predicted"/>
<organism evidence="6 7">
    <name type="scientific">Cadophora malorum</name>
    <dbReference type="NCBI Taxonomy" id="108018"/>
    <lineage>
        <taxon>Eukaryota</taxon>
        <taxon>Fungi</taxon>
        <taxon>Dikarya</taxon>
        <taxon>Ascomycota</taxon>
        <taxon>Pezizomycotina</taxon>
        <taxon>Leotiomycetes</taxon>
        <taxon>Helotiales</taxon>
        <taxon>Ploettnerulaceae</taxon>
        <taxon>Cadophora</taxon>
    </lineage>
</organism>
<evidence type="ECO:0000256" key="1">
    <source>
        <dbReference type="PROSITE-ProRule" id="PRU00108"/>
    </source>
</evidence>
<dbReference type="EMBL" id="JAFJYH010000403">
    <property type="protein sequence ID" value="KAG4412174.1"/>
    <property type="molecule type" value="Genomic_DNA"/>
</dbReference>
<dbReference type="Pfam" id="PF13837">
    <property type="entry name" value="Myb_DNA-bind_4"/>
    <property type="match status" value="1"/>
</dbReference>
<keyword evidence="7" id="KW-1185">Reference proteome</keyword>
<feature type="compositionally biased region" description="Basic and acidic residues" evidence="3">
    <location>
        <begin position="406"/>
        <end position="420"/>
    </location>
</feature>
<keyword evidence="1 2" id="KW-0371">Homeobox</keyword>
<dbReference type="SUPFAM" id="SSF46689">
    <property type="entry name" value="Homeodomain-like"/>
    <property type="match status" value="1"/>
</dbReference>
<dbReference type="Gene3D" id="1.10.10.60">
    <property type="entry name" value="Homeodomain-like"/>
    <property type="match status" value="2"/>
</dbReference>
<feature type="region of interest" description="Disordered" evidence="3">
    <location>
        <begin position="336"/>
        <end position="625"/>
    </location>
</feature>
<evidence type="ECO:0000313" key="7">
    <source>
        <dbReference type="Proteomes" id="UP000664132"/>
    </source>
</evidence>
<feature type="DNA-binding region" description="Homeobox" evidence="1">
    <location>
        <begin position="285"/>
        <end position="345"/>
    </location>
</feature>
<dbReference type="PROSITE" id="PS50071">
    <property type="entry name" value="HOMEOBOX_2"/>
    <property type="match status" value="1"/>
</dbReference>
<reference evidence="6" key="1">
    <citation type="submission" date="2021-02" db="EMBL/GenBank/DDBJ databases">
        <title>Genome sequence Cadophora malorum strain M34.</title>
        <authorList>
            <person name="Stefanovic E."/>
            <person name="Vu D."/>
            <person name="Scully C."/>
            <person name="Dijksterhuis J."/>
            <person name="Roader J."/>
            <person name="Houbraken J."/>
        </authorList>
    </citation>
    <scope>NUCLEOTIDE SEQUENCE</scope>
    <source>
        <strain evidence="6">M34</strain>
    </source>
</reference>
<protein>
    <recommendedName>
        <fullName evidence="8">Homeobox domain-containing protein</fullName>
    </recommendedName>
</protein>
<feature type="region of interest" description="Disordered" evidence="3">
    <location>
        <begin position="184"/>
        <end position="289"/>
    </location>
</feature>
<dbReference type="PROSITE" id="PS50090">
    <property type="entry name" value="MYB_LIKE"/>
    <property type="match status" value="2"/>
</dbReference>
<dbReference type="GO" id="GO:0005634">
    <property type="term" value="C:nucleus"/>
    <property type="evidence" value="ECO:0007669"/>
    <property type="project" value="UniProtKB-SubCell"/>
</dbReference>
<feature type="compositionally biased region" description="Pro residues" evidence="3">
    <location>
        <begin position="574"/>
        <end position="585"/>
    </location>
</feature>
<dbReference type="CDD" id="cd00086">
    <property type="entry name" value="homeodomain"/>
    <property type="match status" value="1"/>
</dbReference>
<comment type="subcellular location">
    <subcellularLocation>
        <location evidence="1 2">Nucleus</location>
    </subcellularLocation>
</comment>
<dbReference type="Pfam" id="PF00046">
    <property type="entry name" value="Homeodomain"/>
    <property type="match status" value="1"/>
</dbReference>
<evidence type="ECO:0000259" key="4">
    <source>
        <dbReference type="PROSITE" id="PS50071"/>
    </source>
</evidence>
<dbReference type="InterPro" id="IPR009057">
    <property type="entry name" value="Homeodomain-like_sf"/>
</dbReference>
<evidence type="ECO:0008006" key="8">
    <source>
        <dbReference type="Google" id="ProtNLM"/>
    </source>
</evidence>
<keyword evidence="1 2" id="KW-0238">DNA-binding</keyword>
<feature type="compositionally biased region" description="Polar residues" evidence="3">
    <location>
        <begin position="587"/>
        <end position="596"/>
    </location>
</feature>
<gene>
    <name evidence="6" type="ORF">IFR04_014693</name>
</gene>
<dbReference type="GO" id="GO:0003677">
    <property type="term" value="F:DNA binding"/>
    <property type="evidence" value="ECO:0007669"/>
    <property type="project" value="UniProtKB-UniRule"/>
</dbReference>
<feature type="domain" description="Myb-like" evidence="5">
    <location>
        <begin position="78"/>
        <end position="146"/>
    </location>
</feature>
<accession>A0A8H7SZ19</accession>
<feature type="compositionally biased region" description="Polar residues" evidence="3">
    <location>
        <begin position="422"/>
        <end position="435"/>
    </location>
</feature>
<feature type="domain" description="Homeobox" evidence="4">
    <location>
        <begin position="283"/>
        <end position="344"/>
    </location>
</feature>
<keyword evidence="1 2" id="KW-0539">Nucleus</keyword>